<name>A0A1U6J1B1_9CLOT</name>
<proteinExistence type="predicted"/>
<reference evidence="3" key="1">
    <citation type="submission" date="2017-03" db="EMBL/GenBank/DDBJ databases">
        <authorList>
            <person name="Falquet L."/>
            <person name="Falquet L."/>
        </authorList>
    </citation>
    <scope>NUCLEOTIDE SEQUENCE [LARGE SCALE GENOMIC DNA]</scope>
</reference>
<dbReference type="STRING" id="1351755.CCH01_05810"/>
<dbReference type="Proteomes" id="UP000190476">
    <property type="component" value="Chromosome I"/>
</dbReference>
<keyword evidence="1" id="KW-0472">Membrane</keyword>
<evidence type="ECO:0008006" key="4">
    <source>
        <dbReference type="Google" id="ProtNLM"/>
    </source>
</evidence>
<keyword evidence="1" id="KW-0812">Transmembrane</keyword>
<evidence type="ECO:0000256" key="1">
    <source>
        <dbReference type="SAM" id="Phobius"/>
    </source>
</evidence>
<feature type="transmembrane region" description="Helical" evidence="1">
    <location>
        <begin position="65"/>
        <end position="84"/>
    </location>
</feature>
<feature type="transmembrane region" description="Helical" evidence="1">
    <location>
        <begin position="414"/>
        <end position="432"/>
    </location>
</feature>
<feature type="transmembrane region" description="Helical" evidence="1">
    <location>
        <begin position="317"/>
        <end position="336"/>
    </location>
</feature>
<feature type="transmembrane region" description="Helical" evidence="1">
    <location>
        <begin position="270"/>
        <end position="287"/>
    </location>
</feature>
<dbReference type="GeneID" id="66300944"/>
<keyword evidence="1" id="KW-1133">Transmembrane helix</keyword>
<feature type="transmembrane region" description="Helical" evidence="1">
    <location>
        <begin position="293"/>
        <end position="310"/>
    </location>
</feature>
<feature type="transmembrane region" description="Helical" evidence="1">
    <location>
        <begin position="96"/>
        <end position="119"/>
    </location>
</feature>
<feature type="transmembrane region" description="Helical" evidence="1">
    <location>
        <begin position="241"/>
        <end position="263"/>
    </location>
</feature>
<feature type="transmembrane region" description="Helical" evidence="1">
    <location>
        <begin position="184"/>
        <end position="208"/>
    </location>
</feature>
<organism evidence="2 3">
    <name type="scientific">Clostridium chauvoei JF4335</name>
    <dbReference type="NCBI Taxonomy" id="1351755"/>
    <lineage>
        <taxon>Bacteria</taxon>
        <taxon>Bacillati</taxon>
        <taxon>Bacillota</taxon>
        <taxon>Clostridia</taxon>
        <taxon>Eubacteriales</taxon>
        <taxon>Clostridiaceae</taxon>
        <taxon>Clostridium</taxon>
    </lineage>
</organism>
<feature type="transmembrane region" description="Helical" evidence="1">
    <location>
        <begin position="438"/>
        <end position="456"/>
    </location>
</feature>
<dbReference type="AlphaFoldDB" id="A0A1U6J1B1"/>
<evidence type="ECO:0000313" key="2">
    <source>
        <dbReference type="EMBL" id="SLK14045.1"/>
    </source>
</evidence>
<protein>
    <recommendedName>
        <fullName evidence="4">Glycosyltransferase RgtA/B/C/D-like domain-containing protein</fullName>
    </recommendedName>
</protein>
<evidence type="ECO:0000313" key="3">
    <source>
        <dbReference type="Proteomes" id="UP000190476"/>
    </source>
</evidence>
<dbReference type="OrthoDB" id="2011420at2"/>
<feature type="transmembrane region" description="Helical" evidence="1">
    <location>
        <begin position="468"/>
        <end position="485"/>
    </location>
</feature>
<dbReference type="RefSeq" id="WP_079481139.1">
    <property type="nucleotide sequence ID" value="NZ_CBML010000006.1"/>
</dbReference>
<feature type="transmembrane region" description="Helical" evidence="1">
    <location>
        <begin position="376"/>
        <end position="402"/>
    </location>
</feature>
<sequence>MIEISEVLKFLYFQAFGVMLPGIAIMLLLCLKKINRTEFFVISYALGIVLNVVEYYVFYSLGISKLLPIAIIIIGIISICILIKKYNYIGDLENEFTLSISTLIISTIVAIITFCSFTLNNLSPELLGGGTYYQDILWNVGNVSSIQQEFPITDIRFASFPFKYHYFMHIHLAVMGAVTGIESFPIYTIYGFIGSNILLVYSVSILLYRIVKNKFVTVIGVVSLFFTMSLAQYMIPLTNHLYATPFGLAMSFAMAILCIYFVFKQFELDNLDIKYISLGIIFFVASLAAKGPVAAVILCGILAGCFIMFLKSKRKINYIIVGMLFLFTFVIFYFIVFSGGEQEIWGEFGHLVKNSGFGKIQINKFAVTGIAYKTSLILTVILYILFFLPVISIPFAISSLIMVFNIKRLDYKDAILFIISLAGICATNVFAHKGFSELYFMFTSIPFMMLFTFNITNKYVIKAKKFKIGKVILIPLFFLLLFLGVKEFTINYSENCIKGINNYKNSKLESDSNLPSYNSITRYEYEGMQWLKENTTFEDIILTDRYYVTKERGYKTERFFYYSTFSTRKMYVEGFDYVGIPKEESYVIDERVDLCNRVYNNEKEAIEKVKKDGVTYIIRSNLINTNFELNREFGEKVFENRDIAIYKLS</sequence>
<feature type="transmembrane region" description="Helical" evidence="1">
    <location>
        <begin position="215"/>
        <end position="235"/>
    </location>
</feature>
<feature type="transmembrane region" description="Helical" evidence="1">
    <location>
        <begin position="12"/>
        <end position="31"/>
    </location>
</feature>
<feature type="transmembrane region" description="Helical" evidence="1">
    <location>
        <begin position="38"/>
        <end position="59"/>
    </location>
</feature>
<accession>A0A1U6J1B1</accession>
<dbReference type="EMBL" id="LT799839">
    <property type="protein sequence ID" value="SLK14045.1"/>
    <property type="molecule type" value="Genomic_DNA"/>
</dbReference>
<keyword evidence="3" id="KW-1185">Reference proteome</keyword>
<gene>
    <name evidence="2" type="ORF">CCH01_05810</name>
</gene>